<protein>
    <submittedName>
        <fullName evidence="4">Uncharacterized protein</fullName>
    </submittedName>
</protein>
<gene>
    <name evidence="4" type="ORF">Pmani_023837</name>
</gene>
<sequence length="137" mass="15213">MQLVIFACLAAVALAAPQQQRDADFIDIIRDERVDNGDGNYNYVFETENGIYQEVNGRPGDNGGQHMEGSFRFPLDDGTIAEVTFIANENGYVPQSDLIPTPHPLPAHVVETLRLVDELVRQGATWDAQGTRITRKK</sequence>
<dbReference type="Pfam" id="PF00379">
    <property type="entry name" value="Chitin_bind_4"/>
    <property type="match status" value="1"/>
</dbReference>
<dbReference type="EMBL" id="JAWZYT010002464">
    <property type="protein sequence ID" value="KAK4304203.1"/>
    <property type="molecule type" value="Genomic_DNA"/>
</dbReference>
<reference evidence="4" key="1">
    <citation type="submission" date="2023-11" db="EMBL/GenBank/DDBJ databases">
        <title>Genome assemblies of two species of porcelain crab, Petrolisthes cinctipes and Petrolisthes manimaculis (Anomura: Porcellanidae).</title>
        <authorList>
            <person name="Angst P."/>
        </authorList>
    </citation>
    <scope>NUCLEOTIDE SEQUENCE</scope>
    <source>
        <strain evidence="4">PB745_02</strain>
        <tissue evidence="4">Gill</tissue>
    </source>
</reference>
<dbReference type="InterPro" id="IPR050468">
    <property type="entry name" value="Cuticle_Struct_Prot"/>
</dbReference>
<evidence type="ECO:0000256" key="3">
    <source>
        <dbReference type="SAM" id="SignalP"/>
    </source>
</evidence>
<feature type="chain" id="PRO_5042248203" evidence="3">
    <location>
        <begin position="16"/>
        <end position="137"/>
    </location>
</feature>
<dbReference type="InterPro" id="IPR031311">
    <property type="entry name" value="CHIT_BIND_RR_consensus"/>
</dbReference>
<dbReference type="Proteomes" id="UP001292094">
    <property type="component" value="Unassembled WGS sequence"/>
</dbReference>
<evidence type="ECO:0000256" key="2">
    <source>
        <dbReference type="PROSITE-ProRule" id="PRU00497"/>
    </source>
</evidence>
<evidence type="ECO:0000256" key="1">
    <source>
        <dbReference type="ARBA" id="ARBA00022460"/>
    </source>
</evidence>
<dbReference type="PROSITE" id="PS51155">
    <property type="entry name" value="CHIT_BIND_RR_2"/>
    <property type="match status" value="1"/>
</dbReference>
<keyword evidence="5" id="KW-1185">Reference proteome</keyword>
<proteinExistence type="predicted"/>
<dbReference type="PROSITE" id="PS00233">
    <property type="entry name" value="CHIT_BIND_RR_1"/>
    <property type="match status" value="1"/>
</dbReference>
<name>A0AAE1TZA0_9EUCA</name>
<dbReference type="GO" id="GO:0062129">
    <property type="term" value="C:chitin-based extracellular matrix"/>
    <property type="evidence" value="ECO:0007669"/>
    <property type="project" value="TreeGrafter"/>
</dbReference>
<dbReference type="AlphaFoldDB" id="A0AAE1TZA0"/>
<feature type="signal peptide" evidence="3">
    <location>
        <begin position="1"/>
        <end position="15"/>
    </location>
</feature>
<dbReference type="InterPro" id="IPR000618">
    <property type="entry name" value="Insect_cuticle"/>
</dbReference>
<comment type="caution">
    <text evidence="4">The sequence shown here is derived from an EMBL/GenBank/DDBJ whole genome shotgun (WGS) entry which is preliminary data.</text>
</comment>
<evidence type="ECO:0000313" key="4">
    <source>
        <dbReference type="EMBL" id="KAK4304203.1"/>
    </source>
</evidence>
<dbReference type="PANTHER" id="PTHR10380">
    <property type="entry name" value="CUTICLE PROTEIN"/>
    <property type="match status" value="1"/>
</dbReference>
<dbReference type="GO" id="GO:0008010">
    <property type="term" value="F:structural constituent of chitin-based larval cuticle"/>
    <property type="evidence" value="ECO:0007669"/>
    <property type="project" value="TreeGrafter"/>
</dbReference>
<evidence type="ECO:0000313" key="5">
    <source>
        <dbReference type="Proteomes" id="UP001292094"/>
    </source>
</evidence>
<keyword evidence="1 2" id="KW-0193">Cuticle</keyword>
<organism evidence="4 5">
    <name type="scientific">Petrolisthes manimaculis</name>
    <dbReference type="NCBI Taxonomy" id="1843537"/>
    <lineage>
        <taxon>Eukaryota</taxon>
        <taxon>Metazoa</taxon>
        <taxon>Ecdysozoa</taxon>
        <taxon>Arthropoda</taxon>
        <taxon>Crustacea</taxon>
        <taxon>Multicrustacea</taxon>
        <taxon>Malacostraca</taxon>
        <taxon>Eumalacostraca</taxon>
        <taxon>Eucarida</taxon>
        <taxon>Decapoda</taxon>
        <taxon>Pleocyemata</taxon>
        <taxon>Anomura</taxon>
        <taxon>Galatheoidea</taxon>
        <taxon>Porcellanidae</taxon>
        <taxon>Petrolisthes</taxon>
    </lineage>
</organism>
<keyword evidence="3" id="KW-0732">Signal</keyword>
<accession>A0AAE1TZA0</accession>
<dbReference type="PRINTS" id="PR00947">
    <property type="entry name" value="CUTICLE"/>
</dbReference>
<dbReference type="PANTHER" id="PTHR10380:SF173">
    <property type="entry name" value="CUTICULAR PROTEIN 47EF, ISOFORM C-RELATED"/>
    <property type="match status" value="1"/>
</dbReference>